<reference evidence="7 8" key="1">
    <citation type="submission" date="2018-09" db="EMBL/GenBank/DDBJ databases">
        <title>A high-quality reference genome of wild soybean provides a powerful tool to mine soybean genomes.</title>
        <authorList>
            <person name="Xie M."/>
            <person name="Chung C.Y.L."/>
            <person name="Li M.-W."/>
            <person name="Wong F.-L."/>
            <person name="Chan T.-F."/>
            <person name="Lam H.-M."/>
        </authorList>
    </citation>
    <scope>NUCLEOTIDE SEQUENCE [LARGE SCALE GENOMIC DNA]</scope>
    <source>
        <strain evidence="8">cv. W05</strain>
        <tissue evidence="7">Hypocotyl of etiolated seedlings</tissue>
    </source>
</reference>
<dbReference type="Proteomes" id="UP000289340">
    <property type="component" value="Chromosome 2"/>
</dbReference>
<gene>
    <name evidence="7" type="ORF">D0Y65_002538</name>
</gene>
<evidence type="ECO:0000256" key="1">
    <source>
        <dbReference type="ARBA" id="ARBA00004123"/>
    </source>
</evidence>
<feature type="coiled-coil region" evidence="5">
    <location>
        <begin position="144"/>
        <end position="178"/>
    </location>
</feature>
<evidence type="ECO:0000313" key="7">
    <source>
        <dbReference type="EMBL" id="RZC22711.1"/>
    </source>
</evidence>
<evidence type="ECO:0000313" key="8">
    <source>
        <dbReference type="Proteomes" id="UP000289340"/>
    </source>
</evidence>
<dbReference type="AlphaFoldDB" id="A0A445LHM4"/>
<dbReference type="InterPro" id="IPR044658">
    <property type="entry name" value="bHLH92/bHLH041-like"/>
</dbReference>
<name>A0A445LHM4_GLYSO</name>
<evidence type="ECO:0000256" key="4">
    <source>
        <dbReference type="ARBA" id="ARBA00023242"/>
    </source>
</evidence>
<comment type="caution">
    <text evidence="7">The sequence shown here is derived from an EMBL/GenBank/DDBJ whole genome shotgun (WGS) entry which is preliminary data.</text>
</comment>
<evidence type="ECO:0000259" key="6">
    <source>
        <dbReference type="PROSITE" id="PS50888"/>
    </source>
</evidence>
<keyword evidence="3" id="KW-0804">Transcription</keyword>
<dbReference type="Gene3D" id="4.10.280.10">
    <property type="entry name" value="Helix-loop-helix DNA-binding domain"/>
    <property type="match status" value="1"/>
</dbReference>
<dbReference type="GO" id="GO:0005634">
    <property type="term" value="C:nucleus"/>
    <property type="evidence" value="ECO:0007669"/>
    <property type="project" value="UniProtKB-SubCell"/>
</dbReference>
<dbReference type="SUPFAM" id="SSF47459">
    <property type="entry name" value="HLH, helix-loop-helix DNA-binding domain"/>
    <property type="match status" value="1"/>
</dbReference>
<dbReference type="Pfam" id="PF00010">
    <property type="entry name" value="HLH"/>
    <property type="match status" value="1"/>
</dbReference>
<keyword evidence="5" id="KW-0175">Coiled coil</keyword>
<evidence type="ECO:0000256" key="2">
    <source>
        <dbReference type="ARBA" id="ARBA00023015"/>
    </source>
</evidence>
<dbReference type="GO" id="GO:0046983">
    <property type="term" value="F:protein dimerization activity"/>
    <property type="evidence" value="ECO:0007669"/>
    <property type="project" value="InterPro"/>
</dbReference>
<evidence type="ECO:0000256" key="3">
    <source>
        <dbReference type="ARBA" id="ARBA00023163"/>
    </source>
</evidence>
<organism evidence="7 8">
    <name type="scientific">Glycine soja</name>
    <name type="common">Wild soybean</name>
    <dbReference type="NCBI Taxonomy" id="3848"/>
    <lineage>
        <taxon>Eukaryota</taxon>
        <taxon>Viridiplantae</taxon>
        <taxon>Streptophyta</taxon>
        <taxon>Embryophyta</taxon>
        <taxon>Tracheophyta</taxon>
        <taxon>Spermatophyta</taxon>
        <taxon>Magnoliopsida</taxon>
        <taxon>eudicotyledons</taxon>
        <taxon>Gunneridae</taxon>
        <taxon>Pentapetalae</taxon>
        <taxon>rosids</taxon>
        <taxon>fabids</taxon>
        <taxon>Fabales</taxon>
        <taxon>Fabaceae</taxon>
        <taxon>Papilionoideae</taxon>
        <taxon>50 kb inversion clade</taxon>
        <taxon>NPAAA clade</taxon>
        <taxon>indigoferoid/millettioid clade</taxon>
        <taxon>Phaseoleae</taxon>
        <taxon>Glycine</taxon>
        <taxon>Glycine subgen. Soja</taxon>
    </lineage>
</organism>
<dbReference type="InterPro" id="IPR036638">
    <property type="entry name" value="HLH_DNA-bd_sf"/>
</dbReference>
<keyword evidence="8" id="KW-1185">Reference proteome</keyword>
<feature type="domain" description="BHLH" evidence="6">
    <location>
        <begin position="105"/>
        <end position="154"/>
    </location>
</feature>
<protein>
    <submittedName>
        <fullName evidence="7">Transcription factor bHLH92 isoform A</fullName>
    </submittedName>
</protein>
<dbReference type="PANTHER" id="PTHR46665:SF6">
    <property type="entry name" value="TRANSCRIPTION FACTOR BHLH92"/>
    <property type="match status" value="1"/>
</dbReference>
<dbReference type="InterPro" id="IPR011598">
    <property type="entry name" value="bHLH_dom"/>
</dbReference>
<evidence type="ECO:0000256" key="5">
    <source>
        <dbReference type="SAM" id="Coils"/>
    </source>
</evidence>
<dbReference type="PROSITE" id="PS50888">
    <property type="entry name" value="BHLH"/>
    <property type="match status" value="1"/>
</dbReference>
<accession>A0A445LHM4</accession>
<sequence>KLITIILQVMDRFFPEKILGEIFWDEPFLATDQSDLVQYSQINKAEASPPAATPSAFVQYRDLPRRINSLNGSNSQIMSKKMLAFLRKSWPWPVERNNVQENERNRSFRHMINERMRRQRQRQCCLALHSILPQGTKTDNNSVIQMAAKEIVRLQGCREELQRKNVELEANLEGVESSKGSGSKVQYLRVPHPKSGIDSMVEILKCLKDKGVDTRSIKSTFSPQELFAVLETETDEVADADVESATWGTHDELDWKLHSDAREGSNKKQKTIH</sequence>
<feature type="non-terminal residue" evidence="7">
    <location>
        <position position="1"/>
    </location>
</feature>
<dbReference type="EMBL" id="QZWG01000002">
    <property type="protein sequence ID" value="RZC22711.1"/>
    <property type="molecule type" value="Genomic_DNA"/>
</dbReference>
<keyword evidence="2" id="KW-0805">Transcription regulation</keyword>
<dbReference type="PANTHER" id="PTHR46665">
    <property type="entry name" value="TRANSCRIPTION FACTOR BHLH041-RELATED-RELATED"/>
    <property type="match status" value="1"/>
</dbReference>
<proteinExistence type="predicted"/>
<comment type="subcellular location">
    <subcellularLocation>
        <location evidence="1">Nucleus</location>
    </subcellularLocation>
</comment>
<keyword evidence="4" id="KW-0539">Nucleus</keyword>